<evidence type="ECO:0000256" key="24">
    <source>
        <dbReference type="ARBA" id="ARBA00026142"/>
    </source>
</evidence>
<gene>
    <name evidence="32" type="ORF">QE152_g23505</name>
</gene>
<evidence type="ECO:0000256" key="21">
    <source>
        <dbReference type="ARBA" id="ARBA00025749"/>
    </source>
</evidence>
<feature type="signal peptide" evidence="30">
    <location>
        <begin position="1"/>
        <end position="17"/>
    </location>
</feature>
<keyword evidence="12" id="KW-0496">Mitochondrion</keyword>
<evidence type="ECO:0000256" key="5">
    <source>
        <dbReference type="ARBA" id="ARBA00012133"/>
    </source>
</evidence>
<evidence type="ECO:0000256" key="1">
    <source>
        <dbReference type="ARBA" id="ARBA00001946"/>
    </source>
</evidence>
<evidence type="ECO:0000256" key="16">
    <source>
        <dbReference type="ARBA" id="ARBA00024483"/>
    </source>
</evidence>
<comment type="catalytic activity">
    <reaction evidence="26">
        <text>a 2-acylglycerol + ATP = a 2-acyl-sn-glycerol 3-phosphate + ADP + H(+)</text>
        <dbReference type="Rhea" id="RHEA:39847"/>
        <dbReference type="ChEBI" id="CHEBI:15378"/>
        <dbReference type="ChEBI" id="CHEBI:17389"/>
        <dbReference type="ChEBI" id="CHEBI:30616"/>
        <dbReference type="ChEBI" id="CHEBI:64982"/>
        <dbReference type="ChEBI" id="CHEBI:456216"/>
    </reaction>
    <physiologicalReaction direction="left-to-right" evidence="26">
        <dbReference type="Rhea" id="RHEA:39848"/>
    </physiologicalReaction>
</comment>
<comment type="caution">
    <text evidence="32">The sequence shown here is derived from an EMBL/GenBank/DDBJ whole genome shotgun (WGS) entry which is preliminary data.</text>
</comment>
<comment type="cofactor">
    <cofactor evidence="1">
        <name>Mg(2+)</name>
        <dbReference type="ChEBI" id="CHEBI:18420"/>
    </cofactor>
</comment>
<dbReference type="GO" id="GO:0046513">
    <property type="term" value="P:ceramide biosynthetic process"/>
    <property type="evidence" value="ECO:0007669"/>
    <property type="project" value="TreeGrafter"/>
</dbReference>
<dbReference type="InterPro" id="IPR017438">
    <property type="entry name" value="ATP-NAD_kinase_N"/>
</dbReference>
<evidence type="ECO:0000256" key="20">
    <source>
        <dbReference type="ARBA" id="ARBA00024636"/>
    </source>
</evidence>
<dbReference type="GO" id="GO:0001729">
    <property type="term" value="F:ceramide kinase activity"/>
    <property type="evidence" value="ECO:0007669"/>
    <property type="project" value="UniProtKB-EC"/>
</dbReference>
<keyword evidence="33" id="KW-1185">Reference proteome</keyword>
<evidence type="ECO:0000256" key="18">
    <source>
        <dbReference type="ARBA" id="ARBA00024512"/>
    </source>
</evidence>
<evidence type="ECO:0000256" key="17">
    <source>
        <dbReference type="ARBA" id="ARBA00024505"/>
    </source>
</evidence>
<feature type="domain" description="DAGKc" evidence="31">
    <location>
        <begin position="87"/>
        <end position="231"/>
    </location>
</feature>
<comment type="catalytic activity">
    <reaction evidence="14">
        <text>1,2-di-(9Z-octadecenoyl)-sn-glycerol + ATP = 1,2-di-(9Z-octadecenoyl)-sn-glycero-3-phosphate + ADP + H(+)</text>
        <dbReference type="Rhea" id="RHEA:40327"/>
        <dbReference type="ChEBI" id="CHEBI:15378"/>
        <dbReference type="ChEBI" id="CHEBI:30616"/>
        <dbReference type="ChEBI" id="CHEBI:52333"/>
        <dbReference type="ChEBI" id="CHEBI:74546"/>
        <dbReference type="ChEBI" id="CHEBI:456216"/>
    </reaction>
    <physiologicalReaction direction="left-to-right" evidence="14">
        <dbReference type="Rhea" id="RHEA:40328"/>
    </physiologicalReaction>
</comment>
<dbReference type="SUPFAM" id="SSF111331">
    <property type="entry name" value="NAD kinase/diacylglycerol kinase-like"/>
    <property type="match status" value="1"/>
</dbReference>
<comment type="subcellular location">
    <subcellularLocation>
        <location evidence="3">Mitochondrion inner membrane</location>
        <topology evidence="3">Peripheral membrane protein</topology>
    </subcellularLocation>
    <subcellularLocation>
        <location evidence="2">Mitochondrion intermembrane space</location>
    </subcellularLocation>
</comment>
<evidence type="ECO:0000313" key="32">
    <source>
        <dbReference type="EMBL" id="KAK9717873.1"/>
    </source>
</evidence>
<keyword evidence="30" id="KW-0732">Signal</keyword>
<evidence type="ECO:0000256" key="25">
    <source>
        <dbReference type="ARBA" id="ARBA00030553"/>
    </source>
</evidence>
<keyword evidence="8 32" id="KW-0418">Kinase</keyword>
<dbReference type="GO" id="GO:0047620">
    <property type="term" value="F:acylglycerol kinase activity"/>
    <property type="evidence" value="ECO:0007669"/>
    <property type="project" value="UniProtKB-EC"/>
</dbReference>
<dbReference type="Proteomes" id="UP001458880">
    <property type="component" value="Unassembled WGS sequence"/>
</dbReference>
<keyword evidence="10" id="KW-0067">ATP-binding</keyword>
<evidence type="ECO:0000256" key="27">
    <source>
        <dbReference type="ARBA" id="ARBA00048034"/>
    </source>
</evidence>
<keyword evidence="7" id="KW-0547">Nucleotide-binding</keyword>
<dbReference type="EC" id="2.7.1.138" evidence="22"/>
<evidence type="ECO:0000256" key="14">
    <source>
        <dbReference type="ARBA" id="ARBA00023371"/>
    </source>
</evidence>
<evidence type="ECO:0000256" key="23">
    <source>
        <dbReference type="ARBA" id="ARBA00026098"/>
    </source>
</evidence>
<evidence type="ECO:0000256" key="4">
    <source>
        <dbReference type="ARBA" id="ARBA00005175"/>
    </source>
</evidence>
<evidence type="ECO:0000256" key="13">
    <source>
        <dbReference type="ARBA" id="ARBA00023136"/>
    </source>
</evidence>
<comment type="catalytic activity">
    <reaction evidence="17">
        <text>1-(9Z-octadecenoyl)-sn-glycerol + ATP = 1-(9Z-octadecenoyl)-sn-glycero-3-phosphate + ADP + H(+)</text>
        <dbReference type="Rhea" id="RHEA:41079"/>
        <dbReference type="ChEBI" id="CHEBI:15378"/>
        <dbReference type="ChEBI" id="CHEBI:30616"/>
        <dbReference type="ChEBI" id="CHEBI:74544"/>
        <dbReference type="ChEBI" id="CHEBI:75757"/>
        <dbReference type="ChEBI" id="CHEBI:456216"/>
    </reaction>
    <physiologicalReaction direction="left-to-right" evidence="17">
        <dbReference type="Rhea" id="RHEA:41080"/>
    </physiologicalReaction>
</comment>
<evidence type="ECO:0000313" key="33">
    <source>
        <dbReference type="Proteomes" id="UP001458880"/>
    </source>
</evidence>
<evidence type="ECO:0000256" key="2">
    <source>
        <dbReference type="ARBA" id="ARBA00004569"/>
    </source>
</evidence>
<dbReference type="EC" id="2.7.1.107" evidence="5"/>
<evidence type="ECO:0000256" key="11">
    <source>
        <dbReference type="ARBA" id="ARBA00023098"/>
    </source>
</evidence>
<dbReference type="GO" id="GO:0046512">
    <property type="term" value="P:sphingosine biosynthetic process"/>
    <property type="evidence" value="ECO:0007669"/>
    <property type="project" value="TreeGrafter"/>
</dbReference>
<dbReference type="GO" id="GO:0005743">
    <property type="term" value="C:mitochondrial inner membrane"/>
    <property type="evidence" value="ECO:0007669"/>
    <property type="project" value="UniProtKB-SubCell"/>
</dbReference>
<keyword evidence="9" id="KW-0999">Mitochondrion inner membrane</keyword>
<dbReference type="InterPro" id="IPR050187">
    <property type="entry name" value="Lipid_Phosphate_FormReg"/>
</dbReference>
<feature type="chain" id="PRO_5043351448" description="Acylglycerol kinase, mitochondrial" evidence="30">
    <location>
        <begin position="18"/>
        <end position="456"/>
    </location>
</feature>
<evidence type="ECO:0000256" key="26">
    <source>
        <dbReference type="ARBA" id="ARBA00044480"/>
    </source>
</evidence>
<dbReference type="PANTHER" id="PTHR12358:SF31">
    <property type="entry name" value="ACYLGLYCEROL KINASE, MITOCHONDRIAL"/>
    <property type="match status" value="1"/>
</dbReference>
<dbReference type="InterPro" id="IPR045579">
    <property type="entry name" value="AGK_C"/>
</dbReference>
<comment type="catalytic activity">
    <reaction evidence="27">
        <text>an N-acylsphing-4-enine + ATP = an N-acylsphing-4-enine 1-phosphate + ADP + H(+)</text>
        <dbReference type="Rhea" id="RHEA:17929"/>
        <dbReference type="ChEBI" id="CHEBI:15378"/>
        <dbReference type="ChEBI" id="CHEBI:30616"/>
        <dbReference type="ChEBI" id="CHEBI:52639"/>
        <dbReference type="ChEBI" id="CHEBI:57674"/>
        <dbReference type="ChEBI" id="CHEBI:456216"/>
        <dbReference type="EC" id="2.7.1.138"/>
    </reaction>
    <physiologicalReaction direction="left-to-right" evidence="27">
        <dbReference type="Rhea" id="RHEA:17930"/>
    </physiologicalReaction>
</comment>
<comment type="catalytic activity">
    <reaction evidence="18">
        <text>a 1-acyl-sn-glycerol + ATP = a 1-acyl-sn-glycero-3-phosphate + ADP + H(+)</text>
        <dbReference type="Rhea" id="RHEA:33747"/>
        <dbReference type="ChEBI" id="CHEBI:15378"/>
        <dbReference type="ChEBI" id="CHEBI:30616"/>
        <dbReference type="ChEBI" id="CHEBI:57970"/>
        <dbReference type="ChEBI" id="CHEBI:64683"/>
        <dbReference type="ChEBI" id="CHEBI:456216"/>
    </reaction>
    <physiologicalReaction direction="left-to-right" evidence="18">
        <dbReference type="Rhea" id="RHEA:33748"/>
    </physiologicalReaction>
</comment>
<dbReference type="Pfam" id="PF19712">
    <property type="entry name" value="AGK_C"/>
    <property type="match status" value="1"/>
</dbReference>
<comment type="catalytic activity">
    <reaction evidence="16">
        <text>1-(5Z,8Z,11Z,14Z-eicosatetraenoyl)-sn-glycerol + ATP = 1-(5Z,8Z,11Z,14Z-eicosatetraenoyl)-sn-glycero-3-phosphate + ADP + H(+)</text>
        <dbReference type="Rhea" id="RHEA:43328"/>
        <dbReference type="ChEBI" id="CHEBI:15378"/>
        <dbReference type="ChEBI" id="CHEBI:30616"/>
        <dbReference type="ChEBI" id="CHEBI:34071"/>
        <dbReference type="ChEBI" id="CHEBI:74938"/>
        <dbReference type="ChEBI" id="CHEBI:456216"/>
    </reaction>
    <physiologicalReaction direction="left-to-right" evidence="16">
        <dbReference type="Rhea" id="RHEA:43329"/>
    </physiologicalReaction>
</comment>
<comment type="pathway">
    <text evidence="4">Lipid metabolism; glycerolipid metabolism.</text>
</comment>
<comment type="catalytic activity">
    <reaction evidence="15">
        <text>a 1,2-diacyl-sn-glycerol + ATP = a 1,2-diacyl-sn-glycero-3-phosphate + ADP + H(+)</text>
        <dbReference type="Rhea" id="RHEA:10272"/>
        <dbReference type="ChEBI" id="CHEBI:15378"/>
        <dbReference type="ChEBI" id="CHEBI:17815"/>
        <dbReference type="ChEBI" id="CHEBI:30616"/>
        <dbReference type="ChEBI" id="CHEBI:58608"/>
        <dbReference type="ChEBI" id="CHEBI:456216"/>
        <dbReference type="EC" id="2.7.1.107"/>
    </reaction>
    <physiologicalReaction direction="left-to-right" evidence="15">
        <dbReference type="Rhea" id="RHEA:10273"/>
    </physiologicalReaction>
</comment>
<dbReference type="GO" id="GO:0015031">
    <property type="term" value="P:protein transport"/>
    <property type="evidence" value="ECO:0007669"/>
    <property type="project" value="UniProtKB-KW"/>
</dbReference>
<accession>A0AAW1KER6</accession>
<dbReference type="PROSITE" id="PS50146">
    <property type="entry name" value="DAGK"/>
    <property type="match status" value="1"/>
</dbReference>
<comment type="catalytic activity">
    <reaction evidence="28">
        <text>a monoacylglycerol + ATP = a monoacyl-sn-glycero-3-phosphate + ADP + H(+)</text>
        <dbReference type="Rhea" id="RHEA:19293"/>
        <dbReference type="ChEBI" id="CHEBI:15378"/>
        <dbReference type="ChEBI" id="CHEBI:17408"/>
        <dbReference type="ChEBI" id="CHEBI:30616"/>
        <dbReference type="ChEBI" id="CHEBI:77589"/>
        <dbReference type="ChEBI" id="CHEBI:456216"/>
        <dbReference type="EC" id="2.7.1.94"/>
    </reaction>
    <physiologicalReaction direction="left-to-right" evidence="28">
        <dbReference type="Rhea" id="RHEA:19294"/>
    </physiologicalReaction>
</comment>
<dbReference type="GO" id="GO:0005524">
    <property type="term" value="F:ATP binding"/>
    <property type="evidence" value="ECO:0007669"/>
    <property type="project" value="UniProtKB-KW"/>
</dbReference>
<dbReference type="GO" id="GO:0004143">
    <property type="term" value="F:ATP-dependent diacylglycerol kinase activity"/>
    <property type="evidence" value="ECO:0007669"/>
    <property type="project" value="UniProtKB-EC"/>
</dbReference>
<evidence type="ECO:0000256" key="30">
    <source>
        <dbReference type="SAM" id="SignalP"/>
    </source>
</evidence>
<evidence type="ECO:0000256" key="6">
    <source>
        <dbReference type="ARBA" id="ARBA00022679"/>
    </source>
</evidence>
<evidence type="ECO:0000256" key="15">
    <source>
        <dbReference type="ARBA" id="ARBA00023411"/>
    </source>
</evidence>
<dbReference type="EC" id="2.7.1.94" evidence="23"/>
<dbReference type="EMBL" id="JASPKY010000235">
    <property type="protein sequence ID" value="KAK9717873.1"/>
    <property type="molecule type" value="Genomic_DNA"/>
</dbReference>
<keyword evidence="13" id="KW-0472">Membrane</keyword>
<comment type="catalytic activity">
    <reaction evidence="19">
        <text>2-(5Z,8Z,11Z,14Z-eicosatetraenoyl)-glycerol + ATP = 2-(5Z,8Z,11Z,14Z-eicosatetraenoyl)-sn-glycero-3-phosphate + ADP + H(+)</text>
        <dbReference type="Rhea" id="RHEA:43316"/>
        <dbReference type="ChEBI" id="CHEBI:15378"/>
        <dbReference type="ChEBI" id="CHEBI:30616"/>
        <dbReference type="ChEBI" id="CHEBI:52392"/>
        <dbReference type="ChEBI" id="CHEBI:78209"/>
        <dbReference type="ChEBI" id="CHEBI:456216"/>
    </reaction>
    <physiologicalReaction direction="left-to-right" evidence="19">
        <dbReference type="Rhea" id="RHEA:43317"/>
    </physiologicalReaction>
</comment>
<sequence>MTFVIGTILSIVKFVMATIEINFENVMAAIIKFAKGVRNHWKKSIFAAIAISYGIKYGIDKHETNKLMRIYCEKAARYGKQPLKNDSLPRNITVILNPNANKRKASQNFEKYCAPILNLAGICVDIIQTDSEGHAKTIMNDLAPTDAVVVAGGDGTLSEVITGALRRTGEKPNNILPIGILPLGRTNTIAKALFPGGDYLEDVRSLADATLAVVEEMVKPVDIMRIEIVEDDAAEESKPVYAVGGIEWGAYRDAQVQKDSYWYFGSLRKYATYIFNGYKNNLNWNCEALIKYSVPCDGCSNCHTSEKSTENKRWYNRFLSNKSPNVTSRKINQQCKEIHEQTISTSDFGLLTSNTITDPSETADSIPKLRLNIGPQQVDYLDFVRQGWRSEQGQDRDIANVIEARQVEIHPFAVSDETKELWFSIDKENFEVKPVRVTLLPKLINMFCKKGDVMAG</sequence>
<evidence type="ECO:0000256" key="29">
    <source>
        <dbReference type="ARBA" id="ARBA00048876"/>
    </source>
</evidence>
<dbReference type="Gene3D" id="2.60.200.40">
    <property type="match status" value="1"/>
</dbReference>
<keyword evidence="11" id="KW-0443">Lipid metabolism</keyword>
<dbReference type="InterPro" id="IPR016064">
    <property type="entry name" value="NAD/diacylglycerol_kinase_sf"/>
</dbReference>
<name>A0AAW1KER6_POPJA</name>
<comment type="similarity">
    <text evidence="21">Belongs to the AGK family.</text>
</comment>
<evidence type="ECO:0000256" key="28">
    <source>
        <dbReference type="ARBA" id="ARBA00048663"/>
    </source>
</evidence>
<keyword evidence="6" id="KW-0808">Transferase</keyword>
<comment type="catalytic activity">
    <reaction evidence="29">
        <text>N-(hexanoyl)sphing-4-enine + ATP = N-hexanoylsphing-4-enine 1-phosphate + ADP + H(+)</text>
        <dbReference type="Rhea" id="RHEA:43312"/>
        <dbReference type="ChEBI" id="CHEBI:15378"/>
        <dbReference type="ChEBI" id="CHEBI:30616"/>
        <dbReference type="ChEBI" id="CHEBI:63867"/>
        <dbReference type="ChEBI" id="CHEBI:82959"/>
        <dbReference type="ChEBI" id="CHEBI:456216"/>
    </reaction>
    <physiologicalReaction direction="left-to-right" evidence="29">
        <dbReference type="Rhea" id="RHEA:43313"/>
    </physiologicalReaction>
</comment>
<reference evidence="32 33" key="1">
    <citation type="journal article" date="2024" name="BMC Genomics">
        <title>De novo assembly and annotation of Popillia japonica's genome with initial clues to its potential as an invasive pest.</title>
        <authorList>
            <person name="Cucini C."/>
            <person name="Boschi S."/>
            <person name="Funari R."/>
            <person name="Cardaioli E."/>
            <person name="Iannotti N."/>
            <person name="Marturano G."/>
            <person name="Paoli F."/>
            <person name="Bruttini M."/>
            <person name="Carapelli A."/>
            <person name="Frati F."/>
            <person name="Nardi F."/>
        </authorList>
    </citation>
    <scope>NUCLEOTIDE SEQUENCE [LARGE SCALE GENOMIC DNA]</scope>
    <source>
        <strain evidence="32">DMR45628</strain>
    </source>
</reference>
<proteinExistence type="inferred from homology"/>
<evidence type="ECO:0000256" key="19">
    <source>
        <dbReference type="ARBA" id="ARBA00024556"/>
    </source>
</evidence>
<evidence type="ECO:0000256" key="3">
    <source>
        <dbReference type="ARBA" id="ARBA00004637"/>
    </source>
</evidence>
<evidence type="ECO:0000259" key="31">
    <source>
        <dbReference type="PROSITE" id="PS50146"/>
    </source>
</evidence>
<dbReference type="Gene3D" id="3.40.50.10330">
    <property type="entry name" value="Probable inorganic polyphosphate/atp-NAD kinase, domain 1"/>
    <property type="match status" value="1"/>
</dbReference>
<comment type="catalytic activity">
    <reaction evidence="20">
        <text>1-hexadecanoyl-sn-glycerol + ATP = 1-hexadecanoyl-sn-glycero-3-phosphate + ADP + H(+)</text>
        <dbReference type="Rhea" id="RHEA:43308"/>
        <dbReference type="ChEBI" id="CHEBI:15378"/>
        <dbReference type="ChEBI" id="CHEBI:30616"/>
        <dbReference type="ChEBI" id="CHEBI:57518"/>
        <dbReference type="ChEBI" id="CHEBI:75542"/>
        <dbReference type="ChEBI" id="CHEBI:456216"/>
    </reaction>
    <physiologicalReaction direction="left-to-right" evidence="20">
        <dbReference type="Rhea" id="RHEA:43309"/>
    </physiologicalReaction>
</comment>
<dbReference type="GO" id="GO:0005758">
    <property type="term" value="C:mitochondrial intermembrane space"/>
    <property type="evidence" value="ECO:0007669"/>
    <property type="project" value="UniProtKB-SubCell"/>
</dbReference>
<evidence type="ECO:0000256" key="7">
    <source>
        <dbReference type="ARBA" id="ARBA00022741"/>
    </source>
</evidence>
<evidence type="ECO:0000256" key="10">
    <source>
        <dbReference type="ARBA" id="ARBA00022840"/>
    </source>
</evidence>
<organism evidence="32 33">
    <name type="scientific">Popillia japonica</name>
    <name type="common">Japanese beetle</name>
    <dbReference type="NCBI Taxonomy" id="7064"/>
    <lineage>
        <taxon>Eukaryota</taxon>
        <taxon>Metazoa</taxon>
        <taxon>Ecdysozoa</taxon>
        <taxon>Arthropoda</taxon>
        <taxon>Hexapoda</taxon>
        <taxon>Insecta</taxon>
        <taxon>Pterygota</taxon>
        <taxon>Neoptera</taxon>
        <taxon>Endopterygota</taxon>
        <taxon>Coleoptera</taxon>
        <taxon>Polyphaga</taxon>
        <taxon>Scarabaeiformia</taxon>
        <taxon>Scarabaeidae</taxon>
        <taxon>Rutelinae</taxon>
        <taxon>Popillia</taxon>
    </lineage>
</organism>
<evidence type="ECO:0000256" key="12">
    <source>
        <dbReference type="ARBA" id="ARBA00023128"/>
    </source>
</evidence>
<evidence type="ECO:0000256" key="22">
    <source>
        <dbReference type="ARBA" id="ARBA00026096"/>
    </source>
</evidence>
<dbReference type="SMART" id="SM00046">
    <property type="entry name" value="DAGKc"/>
    <property type="match status" value="1"/>
</dbReference>
<dbReference type="InterPro" id="IPR001206">
    <property type="entry name" value="Diacylglycerol_kinase_cat_dom"/>
</dbReference>
<dbReference type="AlphaFoldDB" id="A0AAW1KER6"/>
<evidence type="ECO:0000256" key="9">
    <source>
        <dbReference type="ARBA" id="ARBA00022792"/>
    </source>
</evidence>
<protein>
    <recommendedName>
        <fullName evidence="24">Acylglycerol kinase, mitochondrial</fullName>
        <ecNumber evidence="5">2.7.1.107</ecNumber>
        <ecNumber evidence="22">2.7.1.138</ecNumber>
        <ecNumber evidence="23">2.7.1.94</ecNumber>
    </recommendedName>
    <alternativeName>
        <fullName evidence="25">Multiple substrate lipid kinase</fullName>
    </alternativeName>
</protein>
<dbReference type="PANTHER" id="PTHR12358">
    <property type="entry name" value="SPHINGOSINE KINASE"/>
    <property type="match status" value="1"/>
</dbReference>
<evidence type="ECO:0000256" key="8">
    <source>
        <dbReference type="ARBA" id="ARBA00022777"/>
    </source>
</evidence>
<dbReference type="Pfam" id="PF00781">
    <property type="entry name" value="DAGK_cat"/>
    <property type="match status" value="1"/>
</dbReference>